<dbReference type="EMBL" id="JACHFE010000005">
    <property type="protein sequence ID" value="MBB5321854.1"/>
    <property type="molecule type" value="Genomic_DNA"/>
</dbReference>
<evidence type="ECO:0000313" key="3">
    <source>
        <dbReference type="EMBL" id="MBB5321854.1"/>
    </source>
</evidence>
<sequence length="304" mass="33876">MSDQLTKAMQRKPILLSLVGFAVLVAVGIVGFFMTEEQGHELSPVITERMVRYSFTLENHSNQALEQTEFKVFAPVSQTPFQKVERIEASLPYQLETDALGNQTLVFSIQQFPPFGQKSISISVWLKLADRAAYDSPLTPESFLTPIVPGSAGYLVEAVSQMENASGPLQRLGSANRWVHENLEDVGYVAEDRGAEYALRELKGDCTEFAQALIAIARSEDMPALMVAGFPAQAGNSILQASDYHNWVMANANNQWRVADPHAGVFDNDADRYIAFRLFQNQSGDALNSQRFFSYDPRIRVQMN</sequence>
<comment type="caution">
    <text evidence="3">The sequence shown here is derived from an EMBL/GenBank/DDBJ whole genome shotgun (WGS) entry which is preliminary data.</text>
</comment>
<gene>
    <name evidence="3" type="ORF">HNR38_002348</name>
</gene>
<keyword evidence="1" id="KW-1133">Transmembrane helix</keyword>
<dbReference type="AlphaFoldDB" id="A0A840U816"/>
<feature type="domain" description="Transglutaminase-like" evidence="2">
    <location>
        <begin position="198"/>
        <end position="263"/>
    </location>
</feature>
<dbReference type="Proteomes" id="UP000591735">
    <property type="component" value="Unassembled WGS sequence"/>
</dbReference>
<name>A0A840U816_9GAMM</name>
<keyword evidence="1" id="KW-0472">Membrane</keyword>
<dbReference type="InterPro" id="IPR038765">
    <property type="entry name" value="Papain-like_cys_pep_sf"/>
</dbReference>
<dbReference type="Pfam" id="PF01841">
    <property type="entry name" value="Transglut_core"/>
    <property type="match status" value="1"/>
</dbReference>
<proteinExistence type="predicted"/>
<evidence type="ECO:0000256" key="1">
    <source>
        <dbReference type="SAM" id="Phobius"/>
    </source>
</evidence>
<keyword evidence="4" id="KW-1185">Reference proteome</keyword>
<dbReference type="InterPro" id="IPR002931">
    <property type="entry name" value="Transglutaminase-like"/>
</dbReference>
<dbReference type="SUPFAM" id="SSF54001">
    <property type="entry name" value="Cysteine proteinases"/>
    <property type="match status" value="1"/>
</dbReference>
<reference evidence="3 4" key="1">
    <citation type="submission" date="2020-08" db="EMBL/GenBank/DDBJ databases">
        <title>Genomic Encyclopedia of Type Strains, Phase IV (KMG-IV): sequencing the most valuable type-strain genomes for metagenomic binning, comparative biology and taxonomic classification.</title>
        <authorList>
            <person name="Goeker M."/>
        </authorList>
    </citation>
    <scope>NUCLEOTIDE SEQUENCE [LARGE SCALE GENOMIC DNA]</scope>
    <source>
        <strain evidence="3 4">DSM 22359</strain>
    </source>
</reference>
<keyword evidence="1" id="KW-0812">Transmembrane</keyword>
<protein>
    <recommendedName>
        <fullName evidence="2">Transglutaminase-like domain-containing protein</fullName>
    </recommendedName>
</protein>
<dbReference type="SMART" id="SM00460">
    <property type="entry name" value="TGc"/>
    <property type="match status" value="1"/>
</dbReference>
<evidence type="ECO:0000259" key="2">
    <source>
        <dbReference type="SMART" id="SM00460"/>
    </source>
</evidence>
<accession>A0A840U816</accession>
<evidence type="ECO:0000313" key="4">
    <source>
        <dbReference type="Proteomes" id="UP000591735"/>
    </source>
</evidence>
<dbReference type="RefSeq" id="WP_183704294.1">
    <property type="nucleotide sequence ID" value="NZ_JACHFE010000005.1"/>
</dbReference>
<feature type="transmembrane region" description="Helical" evidence="1">
    <location>
        <begin position="14"/>
        <end position="34"/>
    </location>
</feature>
<dbReference type="Gene3D" id="3.10.620.30">
    <property type="match status" value="1"/>
</dbReference>
<organism evidence="3 4">
    <name type="scientific">Marinobacter oulmenensis</name>
    <dbReference type="NCBI Taxonomy" id="643747"/>
    <lineage>
        <taxon>Bacteria</taxon>
        <taxon>Pseudomonadati</taxon>
        <taxon>Pseudomonadota</taxon>
        <taxon>Gammaproteobacteria</taxon>
        <taxon>Pseudomonadales</taxon>
        <taxon>Marinobacteraceae</taxon>
        <taxon>Marinobacter</taxon>
    </lineage>
</organism>